<dbReference type="InterPro" id="IPR052700">
    <property type="entry name" value="Carb_kinase_PfkB-like"/>
</dbReference>
<dbReference type="GO" id="GO:0016301">
    <property type="term" value="F:kinase activity"/>
    <property type="evidence" value="ECO:0007669"/>
    <property type="project" value="UniProtKB-KW"/>
</dbReference>
<name>A0A4R2PKT3_RHOSA</name>
<dbReference type="PROSITE" id="PS00584">
    <property type="entry name" value="PFKB_KINASES_2"/>
    <property type="match status" value="1"/>
</dbReference>
<dbReference type="PANTHER" id="PTHR43320">
    <property type="entry name" value="SUGAR KINASE"/>
    <property type="match status" value="1"/>
</dbReference>
<dbReference type="InterPro" id="IPR011611">
    <property type="entry name" value="PfkB_dom"/>
</dbReference>
<protein>
    <submittedName>
        <fullName evidence="5">Fructokinase</fullName>
    </submittedName>
</protein>
<feature type="domain" description="Carbohydrate kinase PfkB" evidence="4">
    <location>
        <begin position="54"/>
        <end position="315"/>
    </location>
</feature>
<dbReference type="EMBL" id="SLXO01000003">
    <property type="protein sequence ID" value="TCP36183.1"/>
    <property type="molecule type" value="Genomic_DNA"/>
</dbReference>
<dbReference type="InterPro" id="IPR029056">
    <property type="entry name" value="Ribokinase-like"/>
</dbReference>
<gene>
    <name evidence="5" type="ORF">EV659_10370</name>
</gene>
<dbReference type="SUPFAM" id="SSF53613">
    <property type="entry name" value="Ribokinase-like"/>
    <property type="match status" value="1"/>
</dbReference>
<comment type="caution">
    <text evidence="5">The sequence shown here is derived from an EMBL/GenBank/DDBJ whole genome shotgun (WGS) entry which is preliminary data.</text>
</comment>
<keyword evidence="2" id="KW-0808">Transferase</keyword>
<dbReference type="Pfam" id="PF00294">
    <property type="entry name" value="PfkB"/>
    <property type="match status" value="1"/>
</dbReference>
<dbReference type="InParanoid" id="A0A4R2PKT3"/>
<dbReference type="Gene3D" id="3.40.1190.20">
    <property type="match status" value="1"/>
</dbReference>
<dbReference type="AlphaFoldDB" id="A0A4R2PKT3"/>
<dbReference type="Proteomes" id="UP000295399">
    <property type="component" value="Unassembled WGS sequence"/>
</dbReference>
<dbReference type="InterPro" id="IPR002173">
    <property type="entry name" value="Carboh/pur_kinase_PfkB_CS"/>
</dbReference>
<evidence type="ECO:0000313" key="5">
    <source>
        <dbReference type="EMBL" id="TCP36183.1"/>
    </source>
</evidence>
<evidence type="ECO:0000256" key="1">
    <source>
        <dbReference type="ARBA" id="ARBA00010688"/>
    </source>
</evidence>
<organism evidence="5 6">
    <name type="scientific">Rhodothalassium salexigens DSM 2132</name>
    <dbReference type="NCBI Taxonomy" id="1188247"/>
    <lineage>
        <taxon>Bacteria</taxon>
        <taxon>Pseudomonadati</taxon>
        <taxon>Pseudomonadota</taxon>
        <taxon>Alphaproteobacteria</taxon>
        <taxon>Rhodothalassiales</taxon>
        <taxon>Rhodothalassiaceae</taxon>
        <taxon>Rhodothalassium</taxon>
    </lineage>
</organism>
<evidence type="ECO:0000256" key="3">
    <source>
        <dbReference type="ARBA" id="ARBA00022777"/>
    </source>
</evidence>
<keyword evidence="3 5" id="KW-0418">Kinase</keyword>
<accession>A0A4R2PKT3</accession>
<evidence type="ECO:0000259" key="4">
    <source>
        <dbReference type="Pfam" id="PF00294"/>
    </source>
</evidence>
<dbReference type="CDD" id="cd01168">
    <property type="entry name" value="adenosine_kinase"/>
    <property type="match status" value="1"/>
</dbReference>
<sequence>MADTIDVVGIGNAIVDVISRTDDAFLKKHAMDKGAMILIDADQAETIYAQMGPGVESSGGSAANTIAGIASLGGACGFIGKVRDDQLGNVFTHDIRSLGAEFTTPAATDGPPTARCLVLVTPDGQRTMNTFLGACQGLGPDDVEEAMLKRAKIVYMEGYLWDPPAAKDAFVKAMDITRKNGGKAAFTLSDSFCVDRYRSEFQALLNDGKIDILFANEAELKSLYETDDFDAAVEQVAAKVEVAVCTRSEKGGTLARGSERVHVPAEPTTVEDTTGAGDLYAAGVLTGLSRGLSLEAAGRMGAIAAAEVISHLGPRPEHDLKKLVAQKISA</sequence>
<evidence type="ECO:0000256" key="2">
    <source>
        <dbReference type="ARBA" id="ARBA00022679"/>
    </source>
</evidence>
<reference evidence="5 6" key="1">
    <citation type="submission" date="2019-03" db="EMBL/GenBank/DDBJ databases">
        <title>Genomic Encyclopedia of Type Strains, Phase IV (KMG-IV): sequencing the most valuable type-strain genomes for metagenomic binning, comparative biology and taxonomic classification.</title>
        <authorList>
            <person name="Goeker M."/>
        </authorList>
    </citation>
    <scope>NUCLEOTIDE SEQUENCE [LARGE SCALE GENOMIC DNA]</scope>
    <source>
        <strain evidence="5 6">DSM 2132</strain>
    </source>
</reference>
<dbReference type="RefSeq" id="WP_200287333.1">
    <property type="nucleotide sequence ID" value="NZ_JACIGF010000003.1"/>
</dbReference>
<dbReference type="PANTHER" id="PTHR43320:SF3">
    <property type="entry name" value="CARBOHYDRATE KINASE PFKB DOMAIN-CONTAINING PROTEIN"/>
    <property type="match status" value="1"/>
</dbReference>
<evidence type="ECO:0000313" key="6">
    <source>
        <dbReference type="Proteomes" id="UP000295399"/>
    </source>
</evidence>
<dbReference type="FunCoup" id="A0A4R2PKT3">
    <property type="interactions" value="100"/>
</dbReference>
<comment type="similarity">
    <text evidence="1">Belongs to the carbohydrate kinase PfkB family.</text>
</comment>
<proteinExistence type="inferred from homology"/>
<keyword evidence="6" id="KW-1185">Reference proteome</keyword>